<keyword evidence="3 7" id="KW-0863">Zinc-finger</keyword>
<dbReference type="InterPro" id="IPR001965">
    <property type="entry name" value="Znf_PHD"/>
</dbReference>
<feature type="domain" description="PHD-type" evidence="9">
    <location>
        <begin position="79"/>
        <end position="129"/>
    </location>
</feature>
<dbReference type="OrthoDB" id="432829at2759"/>
<dbReference type="PROSITE" id="PS51293">
    <property type="entry name" value="SANT"/>
    <property type="match status" value="1"/>
</dbReference>
<dbReference type="SMART" id="SM00717">
    <property type="entry name" value="SANT"/>
    <property type="match status" value="1"/>
</dbReference>
<keyword evidence="4" id="KW-0862">Zinc</keyword>
<gene>
    <name evidence="11" type="ORF">CYME_CME142C</name>
</gene>
<organism evidence="11 12">
    <name type="scientific">Cyanidioschyzon merolae (strain NIES-3377 / 10D)</name>
    <name type="common">Unicellular red alga</name>
    <dbReference type="NCBI Taxonomy" id="280699"/>
    <lineage>
        <taxon>Eukaryota</taxon>
        <taxon>Rhodophyta</taxon>
        <taxon>Bangiophyceae</taxon>
        <taxon>Cyanidiales</taxon>
        <taxon>Cyanidiaceae</taxon>
        <taxon>Cyanidioschyzon</taxon>
    </lineage>
</organism>
<dbReference type="InterPro" id="IPR009057">
    <property type="entry name" value="Homeodomain-like_sf"/>
</dbReference>
<evidence type="ECO:0000256" key="3">
    <source>
        <dbReference type="ARBA" id="ARBA00022771"/>
    </source>
</evidence>
<dbReference type="STRING" id="280699.M1VAY5"/>
<dbReference type="InterPro" id="IPR019787">
    <property type="entry name" value="Znf_PHD-finger"/>
</dbReference>
<dbReference type="Pfam" id="PF00628">
    <property type="entry name" value="PHD"/>
    <property type="match status" value="1"/>
</dbReference>
<dbReference type="RefSeq" id="XP_005535643.1">
    <property type="nucleotide sequence ID" value="XM_005535586.1"/>
</dbReference>
<evidence type="ECO:0000256" key="4">
    <source>
        <dbReference type="ARBA" id="ARBA00022833"/>
    </source>
</evidence>
<name>M1VAY5_CYAM1</name>
<feature type="region of interest" description="Disordered" evidence="8">
    <location>
        <begin position="325"/>
        <end position="350"/>
    </location>
</feature>
<evidence type="ECO:0000256" key="6">
    <source>
        <dbReference type="ARBA" id="ARBA00023242"/>
    </source>
</evidence>
<dbReference type="PANTHER" id="PTHR45915">
    <property type="entry name" value="TRANSCRIPTION INTERMEDIARY FACTOR"/>
    <property type="match status" value="1"/>
</dbReference>
<feature type="region of interest" description="Disordered" evidence="8">
    <location>
        <begin position="179"/>
        <end position="212"/>
    </location>
</feature>
<dbReference type="Gene3D" id="1.10.10.60">
    <property type="entry name" value="Homeodomain-like"/>
    <property type="match status" value="1"/>
</dbReference>
<feature type="compositionally biased region" description="Low complexity" evidence="8">
    <location>
        <begin position="516"/>
        <end position="530"/>
    </location>
</feature>
<dbReference type="HOGENOM" id="CLU_347952_0_0_1"/>
<dbReference type="FunFam" id="1.10.10.60:FF:000012">
    <property type="entry name" value="Metastasis-associated 1 family, member 3"/>
    <property type="match status" value="1"/>
</dbReference>
<evidence type="ECO:0000313" key="11">
    <source>
        <dbReference type="EMBL" id="BAM79357.1"/>
    </source>
</evidence>
<feature type="region of interest" description="Disordered" evidence="8">
    <location>
        <begin position="1"/>
        <end position="63"/>
    </location>
</feature>
<dbReference type="SUPFAM" id="SSF46689">
    <property type="entry name" value="Homeodomain-like"/>
    <property type="match status" value="1"/>
</dbReference>
<evidence type="ECO:0000259" key="9">
    <source>
        <dbReference type="PROSITE" id="PS50016"/>
    </source>
</evidence>
<feature type="compositionally biased region" description="Polar residues" evidence="8">
    <location>
        <begin position="477"/>
        <end position="494"/>
    </location>
</feature>
<accession>M1VAY5</accession>
<evidence type="ECO:0000256" key="8">
    <source>
        <dbReference type="SAM" id="MobiDB-lite"/>
    </source>
</evidence>
<dbReference type="GO" id="GO:0000785">
    <property type="term" value="C:chromatin"/>
    <property type="evidence" value="ECO:0007669"/>
    <property type="project" value="TreeGrafter"/>
</dbReference>
<dbReference type="PROSITE" id="PS50016">
    <property type="entry name" value="ZF_PHD_2"/>
    <property type="match status" value="1"/>
</dbReference>
<dbReference type="AlphaFoldDB" id="M1VAY5"/>
<evidence type="ECO:0000256" key="1">
    <source>
        <dbReference type="ARBA" id="ARBA00004123"/>
    </source>
</evidence>
<dbReference type="KEGG" id="cme:CYME_CME142C"/>
<keyword evidence="2" id="KW-0479">Metal-binding</keyword>
<dbReference type="InterPro" id="IPR011011">
    <property type="entry name" value="Znf_FYVE_PHD"/>
</dbReference>
<dbReference type="eggNOG" id="KOG1246">
    <property type="taxonomic scope" value="Eukaryota"/>
</dbReference>
<dbReference type="Gene3D" id="3.30.40.10">
    <property type="entry name" value="Zinc/RING finger domain, C3HC4 (zinc finger)"/>
    <property type="match status" value="1"/>
</dbReference>
<keyword evidence="5" id="KW-0238">DNA-binding</keyword>
<dbReference type="CDD" id="cd15543">
    <property type="entry name" value="PHD_RSF1"/>
    <property type="match status" value="1"/>
</dbReference>
<dbReference type="GO" id="GO:0008270">
    <property type="term" value="F:zinc ion binding"/>
    <property type="evidence" value="ECO:0007669"/>
    <property type="project" value="UniProtKB-KW"/>
</dbReference>
<evidence type="ECO:0000259" key="10">
    <source>
        <dbReference type="PROSITE" id="PS51293"/>
    </source>
</evidence>
<dbReference type="InterPro" id="IPR013083">
    <property type="entry name" value="Znf_RING/FYVE/PHD"/>
</dbReference>
<reference evidence="11 12" key="1">
    <citation type="journal article" date="2004" name="Nature">
        <title>Genome sequence of the ultrasmall unicellular red alga Cyanidioschyzon merolae 10D.</title>
        <authorList>
            <person name="Matsuzaki M."/>
            <person name="Misumi O."/>
            <person name="Shin-i T."/>
            <person name="Maruyama S."/>
            <person name="Takahara M."/>
            <person name="Miyagishima S."/>
            <person name="Mori T."/>
            <person name="Nishida K."/>
            <person name="Yagisawa F."/>
            <person name="Nishida K."/>
            <person name="Yoshida Y."/>
            <person name="Nishimura Y."/>
            <person name="Nakao S."/>
            <person name="Kobayashi T."/>
            <person name="Momoyama Y."/>
            <person name="Higashiyama T."/>
            <person name="Minoda A."/>
            <person name="Sano M."/>
            <person name="Nomoto H."/>
            <person name="Oishi K."/>
            <person name="Hayashi H."/>
            <person name="Ohta F."/>
            <person name="Nishizaka S."/>
            <person name="Haga S."/>
            <person name="Miura S."/>
            <person name="Morishita T."/>
            <person name="Kabeya Y."/>
            <person name="Terasawa K."/>
            <person name="Suzuki Y."/>
            <person name="Ishii Y."/>
            <person name="Asakawa S."/>
            <person name="Takano H."/>
            <person name="Ohta N."/>
            <person name="Kuroiwa H."/>
            <person name="Tanaka K."/>
            <person name="Shimizu N."/>
            <person name="Sugano S."/>
            <person name="Sato N."/>
            <person name="Nozaki H."/>
            <person name="Ogasawara N."/>
            <person name="Kohara Y."/>
            <person name="Kuroiwa T."/>
        </authorList>
    </citation>
    <scope>NUCLEOTIDE SEQUENCE [LARGE SCALE GENOMIC DNA]</scope>
    <source>
        <strain evidence="11 12">10D</strain>
    </source>
</reference>
<evidence type="ECO:0000256" key="2">
    <source>
        <dbReference type="ARBA" id="ARBA00022723"/>
    </source>
</evidence>
<feature type="region of interest" description="Disordered" evidence="8">
    <location>
        <begin position="477"/>
        <end position="498"/>
    </location>
</feature>
<comment type="subcellular location">
    <subcellularLocation>
        <location evidence="1">Nucleus</location>
    </subcellularLocation>
</comment>
<keyword evidence="12" id="KW-1185">Reference proteome</keyword>
<proteinExistence type="predicted"/>
<dbReference type="GO" id="GO:0003677">
    <property type="term" value="F:DNA binding"/>
    <property type="evidence" value="ECO:0007669"/>
    <property type="project" value="UniProtKB-KW"/>
</dbReference>
<dbReference type="SUPFAM" id="SSF57903">
    <property type="entry name" value="FYVE/PHD zinc finger"/>
    <property type="match status" value="1"/>
</dbReference>
<evidence type="ECO:0000256" key="7">
    <source>
        <dbReference type="PROSITE-ProRule" id="PRU00146"/>
    </source>
</evidence>
<evidence type="ECO:0000256" key="5">
    <source>
        <dbReference type="ARBA" id="ARBA00023125"/>
    </source>
</evidence>
<dbReference type="GO" id="GO:0005634">
    <property type="term" value="C:nucleus"/>
    <property type="evidence" value="ECO:0007669"/>
    <property type="project" value="UniProtKB-SubCell"/>
</dbReference>
<keyword evidence="6" id="KW-0539">Nucleus</keyword>
<dbReference type="PANTHER" id="PTHR45915:SF2">
    <property type="entry name" value="TOUTATIS, ISOFORM E"/>
    <property type="match status" value="1"/>
</dbReference>
<sequence length="811" mass="87180">MPRKRSRLDKASSDMGAGKPKVYTGAERVPAKRGAVSVAPTRRNQAGEAHPRDAQGTKRSKRLITSTRASNLEDDIEDDFVCSVCGSGHDEDLLLLCDGCNGARHTYCCSPPLLQVPEGDFICPDCNSDQQWNAAPSALAPCERSDKHARMRSNASETRAPAIAAAAAGQGFSYNKQFTGDSDAGERVPQRPAVSSMMISGDSRRSPSPHMRLASAELSQAEPMPGAHLREADAAVEAISLGTASDSRLTLAEIGAPPASFPSPHRRAPADTLRECVEKSSDSESAASQLVAIQSAPTESEGKLRHDSFASAQVVRQTTVVSAEGASPSTGGCEGFPGHALPAQSESTGLTQTPVHADLHSTASSNASELETGAIEAEHIAPCGSALGATARAGGQVPAATGPAAELVLQAPSTLSKRPSMQMPLAHPGSMVAVGDAPEHQTYERHAVDLDSVATETLLKDTGALVCVENSSISSNSAVQLDSSVDATQVSSKPDSAAISVEGVRLRDSLGRESDGAAASLGQASDAASQPETASRLVRSVPSSAAGRPARRIMPRVGEAFQVPEAAIPADFPDGEQRGYATDSERIASLEALRKQIQRHIETYLEKPGSVYWYAGKIPEAQLRTYLEKCSAFIEKRWGLPATAEQEFVLHCILHENNYDVDAAYVVVTETERLAPQAVDPTCWTSEDRSLFARGIFEYGKQFSLIQRYLLPHRRVQDLVRYYFRKYKQLVEQQMNSAQMEFGYLYDTGEEPVPHARPFPSCVFVNMLRMQARTAGDGFPFPGWFRQHLVAVREIRRLRTVEALGRSFTAR</sequence>
<dbReference type="EMBL" id="AP006487">
    <property type="protein sequence ID" value="BAM79357.1"/>
    <property type="molecule type" value="Genomic_DNA"/>
</dbReference>
<evidence type="ECO:0000313" key="12">
    <source>
        <dbReference type="Proteomes" id="UP000007014"/>
    </source>
</evidence>
<dbReference type="Proteomes" id="UP000007014">
    <property type="component" value="Chromosome 5"/>
</dbReference>
<protein>
    <submittedName>
        <fullName evidence="11">Similar to retinoblastoma binding protein 2</fullName>
    </submittedName>
</protein>
<dbReference type="SMART" id="SM00249">
    <property type="entry name" value="PHD"/>
    <property type="match status" value="1"/>
</dbReference>
<dbReference type="InterPro" id="IPR001005">
    <property type="entry name" value="SANT/Myb"/>
</dbReference>
<feature type="region of interest" description="Disordered" evidence="8">
    <location>
        <begin position="511"/>
        <end position="549"/>
    </location>
</feature>
<dbReference type="GeneID" id="16992900"/>
<dbReference type="InterPro" id="IPR017884">
    <property type="entry name" value="SANT_dom"/>
</dbReference>
<reference evidence="11 12" key="2">
    <citation type="journal article" date="2007" name="BMC Biol.">
        <title>A 100%-complete sequence reveals unusually simple genomic features in the hot-spring red alga Cyanidioschyzon merolae.</title>
        <authorList>
            <person name="Nozaki H."/>
            <person name="Takano H."/>
            <person name="Misumi O."/>
            <person name="Terasawa K."/>
            <person name="Matsuzaki M."/>
            <person name="Maruyama S."/>
            <person name="Nishida K."/>
            <person name="Yagisawa F."/>
            <person name="Yoshida Y."/>
            <person name="Fujiwara T."/>
            <person name="Takio S."/>
            <person name="Tamura K."/>
            <person name="Chung S.J."/>
            <person name="Nakamura S."/>
            <person name="Kuroiwa H."/>
            <person name="Tanaka K."/>
            <person name="Sato N."/>
            <person name="Kuroiwa T."/>
        </authorList>
    </citation>
    <scope>NUCLEOTIDE SEQUENCE [LARGE SCALE GENOMIC DNA]</scope>
    <source>
        <strain evidence="11 12">10D</strain>
    </source>
</reference>
<dbReference type="Gramene" id="CME142CT">
    <property type="protein sequence ID" value="CME142CT"/>
    <property type="gene ID" value="CME142C"/>
</dbReference>
<feature type="domain" description="SANT" evidence="10">
    <location>
        <begin position="684"/>
        <end position="731"/>
    </location>
</feature>